<dbReference type="Pfam" id="PF14223">
    <property type="entry name" value="Retrotran_gag_2"/>
    <property type="match status" value="1"/>
</dbReference>
<dbReference type="EMBL" id="CM018045">
    <property type="protein sequence ID" value="KAA8528425.1"/>
    <property type="molecule type" value="Genomic_DNA"/>
</dbReference>
<dbReference type="PANTHER" id="PTHR47481">
    <property type="match status" value="1"/>
</dbReference>
<dbReference type="AlphaFoldDB" id="A0A5J5ABN8"/>
<gene>
    <name evidence="1" type="ORF">F0562_035780</name>
</gene>
<sequence>MSASPNSLTSNVVETNLPTFNPSSSINLTKLTRLNYPTWKATMLPYLKGQKVYEYIDGTVQQPTKTITASDGSTTPNPSYDIWETQDNLILSCINSSFSDEVLAQVAHCSTSAKVWMALSFAFVSQSRAKAVYVHSQFFTLRKARIQHNNQILSFPMALANVATRQQHFSRGRGRGNLSASQGRGRNPFNGNCGGGRCNTSLWCQPCKKPGHMASRCWKRFDPHFQTPLPRLNP</sequence>
<reference evidence="1 2" key="1">
    <citation type="submission" date="2019-09" db="EMBL/GenBank/DDBJ databases">
        <title>A chromosome-level genome assembly of the Chinese tupelo Nyssa sinensis.</title>
        <authorList>
            <person name="Yang X."/>
            <person name="Kang M."/>
            <person name="Yang Y."/>
            <person name="Xiong H."/>
            <person name="Wang M."/>
            <person name="Zhang Z."/>
            <person name="Wang Z."/>
            <person name="Wu H."/>
            <person name="Ma T."/>
            <person name="Liu J."/>
            <person name="Xi Z."/>
        </authorList>
    </citation>
    <scope>NUCLEOTIDE SEQUENCE [LARGE SCALE GENOMIC DNA]</scope>
    <source>
        <strain evidence="1">J267</strain>
        <tissue evidence="1">Leaf</tissue>
    </source>
</reference>
<evidence type="ECO:0000313" key="2">
    <source>
        <dbReference type="Proteomes" id="UP000325577"/>
    </source>
</evidence>
<dbReference type="PANTHER" id="PTHR47481:SF2">
    <property type="entry name" value="RETROTRANSPOSON GAG DOMAIN-CONTAINING PROTEIN"/>
    <property type="match status" value="1"/>
</dbReference>
<dbReference type="OrthoDB" id="1845088at2759"/>
<evidence type="ECO:0000313" key="1">
    <source>
        <dbReference type="EMBL" id="KAA8528425.1"/>
    </source>
</evidence>
<proteinExistence type="predicted"/>
<accession>A0A5J5ABN8</accession>
<dbReference type="Proteomes" id="UP000325577">
    <property type="component" value="Linkage Group LG21"/>
</dbReference>
<name>A0A5J5ABN8_9ASTE</name>
<organism evidence="1 2">
    <name type="scientific">Nyssa sinensis</name>
    <dbReference type="NCBI Taxonomy" id="561372"/>
    <lineage>
        <taxon>Eukaryota</taxon>
        <taxon>Viridiplantae</taxon>
        <taxon>Streptophyta</taxon>
        <taxon>Embryophyta</taxon>
        <taxon>Tracheophyta</taxon>
        <taxon>Spermatophyta</taxon>
        <taxon>Magnoliopsida</taxon>
        <taxon>eudicotyledons</taxon>
        <taxon>Gunneridae</taxon>
        <taxon>Pentapetalae</taxon>
        <taxon>asterids</taxon>
        <taxon>Cornales</taxon>
        <taxon>Nyssaceae</taxon>
        <taxon>Nyssa</taxon>
    </lineage>
</organism>
<protein>
    <submittedName>
        <fullName evidence="1">Uncharacterized protein</fullName>
    </submittedName>
</protein>
<keyword evidence="2" id="KW-1185">Reference proteome</keyword>